<proteinExistence type="inferred from homology"/>
<accession>A0ABX0GQ94</accession>
<dbReference type="InterPro" id="IPR003691">
    <property type="entry name" value="FluC"/>
</dbReference>
<comment type="catalytic activity">
    <reaction evidence="8">
        <text>fluoride(in) = fluoride(out)</text>
        <dbReference type="Rhea" id="RHEA:76159"/>
        <dbReference type="ChEBI" id="CHEBI:17051"/>
    </reaction>
    <physiologicalReaction direction="left-to-right" evidence="8">
        <dbReference type="Rhea" id="RHEA:76160"/>
    </physiologicalReaction>
</comment>
<keyword evidence="10" id="KW-0813">Transport</keyword>
<keyword evidence="10" id="KW-0915">Sodium</keyword>
<comment type="similarity">
    <text evidence="7 10">Belongs to the fluoride channel Fluc/FEX (TC 1.A.43) family.</text>
</comment>
<feature type="binding site" evidence="10">
    <location>
        <position position="82"/>
    </location>
    <ligand>
        <name>Na(+)</name>
        <dbReference type="ChEBI" id="CHEBI:29101"/>
        <note>structural</note>
    </ligand>
</feature>
<keyword evidence="2 10" id="KW-1003">Cell membrane</keyword>
<evidence type="ECO:0000256" key="6">
    <source>
        <dbReference type="ARBA" id="ARBA00023303"/>
    </source>
</evidence>
<evidence type="ECO:0000256" key="1">
    <source>
        <dbReference type="ARBA" id="ARBA00004651"/>
    </source>
</evidence>
<evidence type="ECO:0000313" key="12">
    <source>
        <dbReference type="Proteomes" id="UP000800981"/>
    </source>
</evidence>
<dbReference type="HAMAP" id="MF_00454">
    <property type="entry name" value="FluC"/>
    <property type="match status" value="1"/>
</dbReference>
<gene>
    <name evidence="10 11" type="primary">crcB</name>
    <name evidence="10" type="synonym">fluC</name>
    <name evidence="11" type="ORF">G9H71_04360</name>
</gene>
<comment type="subcellular location">
    <subcellularLocation>
        <location evidence="1 10">Cell membrane</location>
        <topology evidence="1 10">Multi-pass membrane protein</topology>
    </subcellularLocation>
</comment>
<feature type="transmembrane region" description="Helical" evidence="10">
    <location>
        <begin position="39"/>
        <end position="62"/>
    </location>
</feature>
<dbReference type="Proteomes" id="UP000800981">
    <property type="component" value="Unassembled WGS sequence"/>
</dbReference>
<dbReference type="PANTHER" id="PTHR28259">
    <property type="entry name" value="FLUORIDE EXPORT PROTEIN 1-RELATED"/>
    <property type="match status" value="1"/>
</dbReference>
<protein>
    <recommendedName>
        <fullName evidence="10">Fluoride-specific ion channel FluC</fullName>
    </recommendedName>
</protein>
<feature type="binding site" evidence="10">
    <location>
        <position position="85"/>
    </location>
    <ligand>
        <name>Na(+)</name>
        <dbReference type="ChEBI" id="CHEBI:29101"/>
        <note>structural</note>
    </ligand>
</feature>
<keyword evidence="10" id="KW-0406">Ion transport</keyword>
<keyword evidence="6 10" id="KW-0407">Ion channel</keyword>
<evidence type="ECO:0000313" key="11">
    <source>
        <dbReference type="EMBL" id="NHC13009.1"/>
    </source>
</evidence>
<dbReference type="NCBIfam" id="TIGR00494">
    <property type="entry name" value="crcB"/>
    <property type="match status" value="1"/>
</dbReference>
<name>A0ABX0GQ94_9ACTN</name>
<evidence type="ECO:0000256" key="10">
    <source>
        <dbReference type="HAMAP-Rule" id="MF_00454"/>
    </source>
</evidence>
<organism evidence="11 12">
    <name type="scientific">Motilibacter deserti</name>
    <dbReference type="NCBI Taxonomy" id="2714956"/>
    <lineage>
        <taxon>Bacteria</taxon>
        <taxon>Bacillati</taxon>
        <taxon>Actinomycetota</taxon>
        <taxon>Actinomycetes</taxon>
        <taxon>Motilibacterales</taxon>
        <taxon>Motilibacteraceae</taxon>
        <taxon>Motilibacter</taxon>
    </lineage>
</organism>
<evidence type="ECO:0000256" key="7">
    <source>
        <dbReference type="ARBA" id="ARBA00035120"/>
    </source>
</evidence>
<keyword evidence="10" id="KW-0479">Metal-binding</keyword>
<feature type="transmembrane region" description="Helical" evidence="10">
    <location>
        <begin position="104"/>
        <end position="127"/>
    </location>
</feature>
<keyword evidence="4 10" id="KW-1133">Transmembrane helix</keyword>
<comment type="activity regulation">
    <text evidence="10">Na(+) is not transported, but it plays an essential structural role and its presence is essential for fluoride channel function.</text>
</comment>
<evidence type="ECO:0000256" key="4">
    <source>
        <dbReference type="ARBA" id="ARBA00022989"/>
    </source>
</evidence>
<evidence type="ECO:0000256" key="8">
    <source>
        <dbReference type="ARBA" id="ARBA00035585"/>
    </source>
</evidence>
<keyword evidence="3 10" id="KW-0812">Transmembrane</keyword>
<dbReference type="EMBL" id="JAANNP010000001">
    <property type="protein sequence ID" value="NHC13009.1"/>
    <property type="molecule type" value="Genomic_DNA"/>
</dbReference>
<evidence type="ECO:0000256" key="2">
    <source>
        <dbReference type="ARBA" id="ARBA00022475"/>
    </source>
</evidence>
<evidence type="ECO:0000256" key="3">
    <source>
        <dbReference type="ARBA" id="ARBA00022692"/>
    </source>
</evidence>
<sequence>MRAGGWTDVAAVSAGGVVGAEARYAVGELLPHAAGEVPWSTVVVNVSGCFLIGVLMAVLAVLSRRARPPRVARPFLGVGVLGGYTTFSTYALEAHQLAAAGRLAVALTYAVGALAAALAAVWAGTALTRRALR</sequence>
<dbReference type="PANTHER" id="PTHR28259:SF1">
    <property type="entry name" value="FLUORIDE EXPORT PROTEIN 1-RELATED"/>
    <property type="match status" value="1"/>
</dbReference>
<dbReference type="Pfam" id="PF02537">
    <property type="entry name" value="CRCB"/>
    <property type="match status" value="1"/>
</dbReference>
<evidence type="ECO:0000256" key="9">
    <source>
        <dbReference type="ARBA" id="ARBA00049940"/>
    </source>
</evidence>
<keyword evidence="12" id="KW-1185">Reference proteome</keyword>
<reference evidence="11 12" key="1">
    <citation type="submission" date="2020-03" db="EMBL/GenBank/DDBJ databases">
        <title>Two novel Motilibacter sp.</title>
        <authorList>
            <person name="Liu S."/>
        </authorList>
    </citation>
    <scope>NUCLEOTIDE SEQUENCE [LARGE SCALE GENOMIC DNA]</scope>
    <source>
        <strain evidence="11 12">E257</strain>
    </source>
</reference>
<feature type="transmembrane region" description="Helical" evidence="10">
    <location>
        <begin position="74"/>
        <end position="92"/>
    </location>
</feature>
<keyword evidence="5 10" id="KW-0472">Membrane</keyword>
<comment type="caution">
    <text evidence="11">The sequence shown here is derived from an EMBL/GenBank/DDBJ whole genome shotgun (WGS) entry which is preliminary data.</text>
</comment>
<comment type="function">
    <text evidence="9 10">Fluoride-specific ion channel. Important for reducing fluoride concentration in the cell, thus reducing its toxicity.</text>
</comment>
<evidence type="ECO:0000256" key="5">
    <source>
        <dbReference type="ARBA" id="ARBA00023136"/>
    </source>
</evidence>